<feature type="signal peptide" evidence="1">
    <location>
        <begin position="1"/>
        <end position="22"/>
    </location>
</feature>
<evidence type="ECO:0000313" key="4">
    <source>
        <dbReference type="EMBL" id="SET12575.1"/>
    </source>
</evidence>
<dbReference type="InterPro" id="IPR012938">
    <property type="entry name" value="Glc/Sorbosone_DH"/>
</dbReference>
<evidence type="ECO:0000313" key="6">
    <source>
        <dbReference type="Proteomes" id="UP000321514"/>
    </source>
</evidence>
<dbReference type="PANTHER" id="PTHR19328">
    <property type="entry name" value="HEDGEHOG-INTERACTING PROTEIN"/>
    <property type="match status" value="1"/>
</dbReference>
<keyword evidence="5" id="KW-1185">Reference proteome</keyword>
<accession>A0A511STN9</accession>
<evidence type="ECO:0000313" key="5">
    <source>
        <dbReference type="Proteomes" id="UP000183760"/>
    </source>
</evidence>
<evidence type="ECO:0000256" key="1">
    <source>
        <dbReference type="SAM" id="SignalP"/>
    </source>
</evidence>
<protein>
    <submittedName>
        <fullName evidence="4">Glucose/arabinose dehydrogenase, beta-propeller fold</fullName>
    </submittedName>
</protein>
<dbReference type="EMBL" id="FOIB01000001">
    <property type="protein sequence ID" value="SET12575.1"/>
    <property type="molecule type" value="Genomic_DNA"/>
</dbReference>
<dbReference type="Proteomes" id="UP000183760">
    <property type="component" value="Unassembled WGS sequence"/>
</dbReference>
<reference evidence="4 5" key="1">
    <citation type="submission" date="2016-10" db="EMBL/GenBank/DDBJ databases">
        <authorList>
            <person name="Varghese N."/>
            <person name="Submissions S."/>
        </authorList>
    </citation>
    <scope>NUCLEOTIDE SEQUENCE [LARGE SCALE GENOMIC DNA]</scope>
    <source>
        <strain evidence="4 5">DSM 16525</strain>
    </source>
</reference>
<feature type="chain" id="PRO_5023046701" evidence="1">
    <location>
        <begin position="23"/>
        <end position="446"/>
    </location>
</feature>
<dbReference type="AlphaFoldDB" id="A0A511STN9"/>
<dbReference type="InterPro" id="IPR011041">
    <property type="entry name" value="Quinoprot_gluc/sorb_DH_b-prop"/>
</dbReference>
<feature type="domain" description="Glucose/Sorbosone dehydrogenase" evidence="2">
    <location>
        <begin position="59"/>
        <end position="350"/>
    </location>
</feature>
<evidence type="ECO:0000259" key="2">
    <source>
        <dbReference type="Pfam" id="PF07995"/>
    </source>
</evidence>
<dbReference type="STRING" id="1334629.MFUL124B02_06800"/>
<dbReference type="SUPFAM" id="SSF50952">
    <property type="entry name" value="Soluble quinoprotein glucose dehydrogenase"/>
    <property type="match status" value="1"/>
</dbReference>
<dbReference type="InterPro" id="IPR011042">
    <property type="entry name" value="6-blade_b-propeller_TolB-like"/>
</dbReference>
<gene>
    <name evidence="3" type="ORF">MFU01_03170</name>
    <name evidence="4" type="ORF">SAMN05443572_1011176</name>
</gene>
<keyword evidence="1" id="KW-0732">Signal</keyword>
<reference evidence="3 6" key="2">
    <citation type="submission" date="2019-07" db="EMBL/GenBank/DDBJ databases">
        <title>Whole genome shotgun sequence of Myxococcus fulvus NBRC 100333.</title>
        <authorList>
            <person name="Hosoyama A."/>
            <person name="Uohara A."/>
            <person name="Ohji S."/>
            <person name="Ichikawa N."/>
        </authorList>
    </citation>
    <scope>NUCLEOTIDE SEQUENCE [LARGE SCALE GENOMIC DNA]</scope>
    <source>
        <strain evidence="3 6">NBRC 100333</strain>
    </source>
</reference>
<evidence type="ECO:0000313" key="3">
    <source>
        <dbReference type="EMBL" id="GEN05280.1"/>
    </source>
</evidence>
<dbReference type="EMBL" id="BJXR01000006">
    <property type="protein sequence ID" value="GEN05280.1"/>
    <property type="molecule type" value="Genomic_DNA"/>
</dbReference>
<dbReference type="Pfam" id="PF07995">
    <property type="entry name" value="GSDH"/>
    <property type="match status" value="1"/>
</dbReference>
<comment type="caution">
    <text evidence="3">The sequence shown here is derived from an EMBL/GenBank/DDBJ whole genome shotgun (WGS) entry which is preliminary data.</text>
</comment>
<dbReference type="Proteomes" id="UP000321514">
    <property type="component" value="Unassembled WGS sequence"/>
</dbReference>
<proteinExistence type="predicted"/>
<dbReference type="Gene3D" id="2.120.10.30">
    <property type="entry name" value="TolB, C-terminal domain"/>
    <property type="match status" value="1"/>
</dbReference>
<dbReference type="RefSeq" id="WP_245772136.1">
    <property type="nucleotide sequence ID" value="NZ_BJXR01000006.1"/>
</dbReference>
<organism evidence="3 6">
    <name type="scientific">Myxococcus fulvus</name>
    <dbReference type="NCBI Taxonomy" id="33"/>
    <lineage>
        <taxon>Bacteria</taxon>
        <taxon>Pseudomonadati</taxon>
        <taxon>Myxococcota</taxon>
        <taxon>Myxococcia</taxon>
        <taxon>Myxococcales</taxon>
        <taxon>Cystobacterineae</taxon>
        <taxon>Myxococcaceae</taxon>
        <taxon>Myxococcus</taxon>
    </lineage>
</organism>
<name>A0A511STN9_MYXFU</name>
<dbReference type="PANTHER" id="PTHR19328:SF75">
    <property type="entry name" value="ALDOSE SUGAR DEHYDROGENASE YLII"/>
    <property type="match status" value="1"/>
</dbReference>
<sequence length="446" mass="46721">MTPGSCRFAVLLSLFLVAPACAPEPASEETPAPEGLETSSAAITLPPSYTDAQVTAVARPTALAFTPDGRLLITTQTGQLRVFSGGVLLATPALNLSAVLCTNSERGLLGVAVDPDFATTGHIFLYYTFNKFNTCTTNIANVAVNRVSRFTLPSTNVVSPSSEVVLLDNIPSPGGNHNGGDLHFGPDGLLYVSVGDGGCQLGDPSRCGGTNTTARRLDVLLGKMLRIRKDGTPPTDNPWYAVSGSRRCGNPAGVPTGTGPCQENYATGLRNPFRFAFQPGTSTFFINDVGQSVWEEIDEGIKGADYGWNTREGHCANNSTTNCGAPPAGMTNPIFDYKRGTNPTGSPFQNCNSITGGAFAPPGAWANADDNAYFFSDYICGKVFKLVRGTGGAVTVDAFATGLGSGSAVTLRFGPSGTRQALYYTTYAGGGEVRRIEFTGTRTVTP</sequence>